<dbReference type="OrthoDB" id="9965169at2"/>
<dbReference type="NCBIfam" id="NF040558">
    <property type="entry name" value="CAS_Csx18"/>
    <property type="match status" value="1"/>
</dbReference>
<keyword evidence="4" id="KW-1185">Reference proteome</keyword>
<evidence type="ECO:0000313" key="3">
    <source>
        <dbReference type="EMBL" id="AFZ55554.1"/>
    </source>
</evidence>
<feature type="transmembrane region" description="Helical" evidence="2">
    <location>
        <begin position="38"/>
        <end position="62"/>
    </location>
</feature>
<geneLocation type="plasmid" evidence="3 4">
    <name>pCYAN10605.01</name>
</geneLocation>
<keyword evidence="3" id="KW-0614">Plasmid</keyword>
<evidence type="ECO:0000256" key="1">
    <source>
        <dbReference type="SAM" id="MobiDB-lite"/>
    </source>
</evidence>
<keyword evidence="2" id="KW-0812">Transmembrane</keyword>
<feature type="region of interest" description="Disordered" evidence="1">
    <location>
        <begin position="76"/>
        <end position="98"/>
    </location>
</feature>
<keyword evidence="2" id="KW-0472">Membrane</keyword>
<feature type="transmembrane region" description="Helical" evidence="2">
    <location>
        <begin position="12"/>
        <end position="32"/>
    </location>
</feature>
<dbReference type="EMBL" id="CP003948">
    <property type="protein sequence ID" value="AFZ55554.1"/>
    <property type="molecule type" value="Genomic_DNA"/>
</dbReference>
<dbReference type="AlphaFoldDB" id="K9Z8R5"/>
<sequence>MNNRFKGSLVKNIASAFINGLITLSLLLIAPLGLAAVIFNTIAVTISTFLVTMVFDAIAFWLQQSQDPRYLDRPLDGQFQGGITRQNDPNYLDRSDRQ</sequence>
<accession>K9Z8R5</accession>
<dbReference type="HOGENOM" id="CLU_164834_0_0_3"/>
<protein>
    <submittedName>
        <fullName evidence="3">Uncharacterized protein</fullName>
    </submittedName>
</protein>
<reference evidence="4" key="1">
    <citation type="journal article" date="2013" name="Proc. Natl. Acad. Sci. U.S.A.">
        <title>Improving the coverage of the cyanobacterial phylum using diversity-driven genome sequencing.</title>
        <authorList>
            <person name="Shih P.M."/>
            <person name="Wu D."/>
            <person name="Latifi A."/>
            <person name="Axen S.D."/>
            <person name="Fewer D.P."/>
            <person name="Talla E."/>
            <person name="Calteau A."/>
            <person name="Cai F."/>
            <person name="Tandeau de Marsac N."/>
            <person name="Rippka R."/>
            <person name="Herdman M."/>
            <person name="Sivonen K."/>
            <person name="Coursin T."/>
            <person name="Laurent T."/>
            <person name="Goodwin L."/>
            <person name="Nolan M."/>
            <person name="Davenport K.W."/>
            <person name="Han C.S."/>
            <person name="Rubin E.M."/>
            <person name="Eisen J.A."/>
            <person name="Woyke T."/>
            <person name="Gugger M."/>
            <person name="Kerfeld C.A."/>
        </authorList>
    </citation>
    <scope>NUCLEOTIDE SEQUENCE [LARGE SCALE GENOMIC DNA]</scope>
    <source>
        <strain evidence="4">PCC 10605</strain>
        <plasmid evidence="4">Plasmid pCYAN10605.01</plasmid>
    </source>
</reference>
<organism evidence="3 4">
    <name type="scientific">Cyanobacterium aponinum (strain PCC 10605)</name>
    <dbReference type="NCBI Taxonomy" id="755178"/>
    <lineage>
        <taxon>Bacteria</taxon>
        <taxon>Bacillati</taxon>
        <taxon>Cyanobacteriota</taxon>
        <taxon>Cyanophyceae</taxon>
        <taxon>Oscillatoriophycideae</taxon>
        <taxon>Chroococcales</taxon>
        <taxon>Geminocystaceae</taxon>
        <taxon>Cyanobacterium</taxon>
    </lineage>
</organism>
<keyword evidence="2" id="KW-1133">Transmembrane helix</keyword>
<gene>
    <name evidence="3" type="ordered locus">Cyan10605_3521</name>
</gene>
<dbReference type="RefSeq" id="WP_015221271.1">
    <property type="nucleotide sequence ID" value="NC_019777.1"/>
</dbReference>
<dbReference type="Proteomes" id="UP000010480">
    <property type="component" value="Plasmid pCYAN10605.01"/>
</dbReference>
<dbReference type="KEGG" id="can:Cyan10605_3521"/>
<proteinExistence type="predicted"/>
<evidence type="ECO:0000313" key="4">
    <source>
        <dbReference type="Proteomes" id="UP000010480"/>
    </source>
</evidence>
<evidence type="ECO:0000256" key="2">
    <source>
        <dbReference type="SAM" id="Phobius"/>
    </source>
</evidence>
<name>K9Z8R5_CYAAP</name>
<dbReference type="eggNOG" id="ENOG5033DT9">
    <property type="taxonomic scope" value="Bacteria"/>
</dbReference>